<comment type="caution">
    <text evidence="15">The sequence shown here is derived from an EMBL/GenBank/DDBJ whole genome shotgun (WGS) entry which is preliminary data.</text>
</comment>
<evidence type="ECO:0000313" key="15">
    <source>
        <dbReference type="EMBL" id="PJG38364.1"/>
    </source>
</evidence>
<dbReference type="PRINTS" id="PR00083">
    <property type="entry name" value="HOLDHDRGNASE"/>
</dbReference>
<feature type="binding site" evidence="11">
    <location>
        <position position="122"/>
    </location>
    <ligand>
        <name>NAD(+)</name>
        <dbReference type="ChEBI" id="CHEBI:57540"/>
    </ligand>
</feature>
<feature type="binding site" evidence="11">
    <location>
        <position position="203"/>
    </location>
    <ligand>
        <name>NAD(+)</name>
        <dbReference type="ChEBI" id="CHEBI:57540"/>
    </ligand>
</feature>
<keyword evidence="9 11" id="KW-0520">NAD</keyword>
<feature type="binding site" evidence="12">
    <location>
        <position position="409"/>
    </location>
    <ligand>
        <name>substrate</name>
    </ligand>
</feature>
<keyword evidence="9" id="KW-0368">Histidine biosynthesis</keyword>
<dbReference type="GO" id="GO:0051287">
    <property type="term" value="F:NAD binding"/>
    <property type="evidence" value="ECO:0007669"/>
    <property type="project" value="InterPro"/>
</dbReference>
<dbReference type="CDD" id="cd06572">
    <property type="entry name" value="Histidinol_dh"/>
    <property type="match status" value="1"/>
</dbReference>
<comment type="cofactor">
    <cofactor evidence="13">
        <name>Zn(2+)</name>
        <dbReference type="ChEBI" id="CHEBI:29105"/>
    </cofactor>
    <text evidence="13">Binds 1 zinc ion per subunit.</text>
</comment>
<feature type="binding site" evidence="11">
    <location>
        <position position="180"/>
    </location>
    <ligand>
        <name>NAD(+)</name>
        <dbReference type="ChEBI" id="CHEBI:57540"/>
    </ligand>
</feature>
<feature type="active site" description="Proton acceptor" evidence="10">
    <location>
        <position position="317"/>
    </location>
</feature>
<dbReference type="GO" id="GO:0000105">
    <property type="term" value="P:L-histidine biosynthetic process"/>
    <property type="evidence" value="ECO:0007669"/>
    <property type="project" value="UniProtKB-UniRule"/>
</dbReference>
<evidence type="ECO:0000256" key="2">
    <source>
        <dbReference type="ARBA" id="ARBA00004940"/>
    </source>
</evidence>
<gene>
    <name evidence="15" type="primary">hisD</name>
    <name evidence="15" type="ORF">CGZ54_18535</name>
</gene>
<dbReference type="EMBL" id="NMVR01000033">
    <property type="protein sequence ID" value="PJG38364.1"/>
    <property type="molecule type" value="Genomic_DNA"/>
</dbReference>
<dbReference type="InterPro" id="IPR012131">
    <property type="entry name" value="Hstdl_DH"/>
</dbReference>
<keyword evidence="7 9" id="KW-0560">Oxidoreductase</keyword>
<dbReference type="AlphaFoldDB" id="A0AAP8GJZ9"/>
<evidence type="ECO:0000256" key="9">
    <source>
        <dbReference type="PIRNR" id="PIRNR000099"/>
    </source>
</evidence>
<dbReference type="InterPro" id="IPR022695">
    <property type="entry name" value="Histidinol_DH_monofunct"/>
</dbReference>
<dbReference type="FunFam" id="3.40.50.1980:FF:000026">
    <property type="entry name" value="Histidinol dehydrogenase"/>
    <property type="match status" value="1"/>
</dbReference>
<comment type="similarity">
    <text evidence="3 9 14">Belongs to the histidinol dehydrogenase family.</text>
</comment>
<name>A0AAP8GJZ9_9ENTR</name>
<dbReference type="PIRSF" id="PIRSF000099">
    <property type="entry name" value="Histidinol_dh"/>
    <property type="match status" value="1"/>
</dbReference>
<dbReference type="Pfam" id="PF00815">
    <property type="entry name" value="Histidinol_dh"/>
    <property type="match status" value="1"/>
</dbReference>
<feature type="binding site" evidence="12">
    <location>
        <position position="404"/>
    </location>
    <ligand>
        <name>substrate</name>
    </ligand>
</feature>
<dbReference type="SUPFAM" id="SSF53720">
    <property type="entry name" value="ALDH-like"/>
    <property type="match status" value="1"/>
</dbReference>
<reference evidence="15 16" key="1">
    <citation type="submission" date="2017-07" db="EMBL/GenBank/DDBJ databases">
        <title>Draft genome sequence of Enterobacter cloacae ST128, a clinical strain coproducing KPC-2 and NDM-1 carbapenemases.</title>
        <authorList>
            <person name="Li X."/>
        </authorList>
    </citation>
    <scope>NUCLEOTIDE SEQUENCE [LARGE SCALE GENOMIC DNA]</scope>
    <source>
        <strain evidence="15 16">HBY</strain>
    </source>
</reference>
<evidence type="ECO:0000256" key="11">
    <source>
        <dbReference type="PIRSR" id="PIRSR000099-2"/>
    </source>
</evidence>
<dbReference type="EC" id="1.1.1.23" evidence="4 9"/>
<evidence type="ECO:0000256" key="5">
    <source>
        <dbReference type="ARBA" id="ARBA00022723"/>
    </source>
</evidence>
<evidence type="ECO:0000256" key="10">
    <source>
        <dbReference type="PIRSR" id="PIRSR000099-1"/>
    </source>
</evidence>
<feature type="binding site" evidence="13">
    <location>
        <position position="251"/>
    </location>
    <ligand>
        <name>Zn(2+)</name>
        <dbReference type="ChEBI" id="CHEBI:29105"/>
    </ligand>
</feature>
<dbReference type="GO" id="GO:0005829">
    <property type="term" value="C:cytosol"/>
    <property type="evidence" value="ECO:0007669"/>
    <property type="project" value="TreeGrafter"/>
</dbReference>
<dbReference type="NCBIfam" id="TIGR00069">
    <property type="entry name" value="hisD"/>
    <property type="match status" value="1"/>
</dbReference>
<sequence length="431" mass="46608">MLNQVSWIKRPQGQDAQADRSLTEKVSAIIERVKTEGDTALRAFSQQFDKVVPAQFEVSEQEIAEALEGMDAQTRRDSEFAINQVRRFAQAQLATMQPLEVETLPGVHLGHRIIPVQTVGCYVPGGRYPILSAPVMSIVPATVAGCEQIIACLPPGAHPAMIAVCHLAGAHRIFKVGGAQAIAAMAWGTESIPSVDKIVGPGNAFVNEAKRQVFGRVGIDALAGPSEIFTIADDSADPRILAADMLAQAEHDIHTRVGLATTSRDIAERTLAEVERQLASLPTAATAGEAWRRQGEIVLCEDEAQLIAFADHMATEHLQVHTRDPHATAAKIRNYGSLFIGQNASVVFSDKCCGTNHTLPTMAAARYTGGLWVGAYVKICTHQWIDEQGIPAIAEPAIRQSRTEGMQGHRRAAEIRLRPQDIDAITTGMRD</sequence>
<dbReference type="Gene3D" id="1.20.5.1300">
    <property type="match status" value="1"/>
</dbReference>
<keyword evidence="6 13" id="KW-0862">Zinc</keyword>
<comment type="catalytic activity">
    <reaction evidence="8 9">
        <text>L-histidinol + 2 NAD(+) + H2O = L-histidine + 2 NADH + 3 H(+)</text>
        <dbReference type="Rhea" id="RHEA:20641"/>
        <dbReference type="ChEBI" id="CHEBI:15377"/>
        <dbReference type="ChEBI" id="CHEBI:15378"/>
        <dbReference type="ChEBI" id="CHEBI:57540"/>
        <dbReference type="ChEBI" id="CHEBI:57595"/>
        <dbReference type="ChEBI" id="CHEBI:57699"/>
        <dbReference type="ChEBI" id="CHEBI:57945"/>
        <dbReference type="EC" id="1.1.1.23"/>
    </reaction>
</comment>
<dbReference type="PANTHER" id="PTHR21256">
    <property type="entry name" value="HISTIDINOL DEHYDROGENASE HDH"/>
    <property type="match status" value="1"/>
</dbReference>
<protein>
    <recommendedName>
        <fullName evidence="4 9">Histidinol dehydrogenase</fullName>
        <shortName evidence="9">HDH</shortName>
        <ecNumber evidence="4 9">1.1.1.23</ecNumber>
    </recommendedName>
</protein>
<dbReference type="InterPro" id="IPR016161">
    <property type="entry name" value="Ald_DH/histidinol_DH"/>
</dbReference>
<keyword evidence="5 13" id="KW-0479">Metal-binding</keyword>
<evidence type="ECO:0000256" key="7">
    <source>
        <dbReference type="ARBA" id="ARBA00023002"/>
    </source>
</evidence>
<evidence type="ECO:0000313" key="16">
    <source>
        <dbReference type="Proteomes" id="UP000231328"/>
    </source>
</evidence>
<feature type="binding site" evidence="12">
    <location>
        <position position="350"/>
    </location>
    <ligand>
        <name>substrate</name>
    </ligand>
</feature>
<comment type="function">
    <text evidence="1 9">Catalyzes the sequential NAD-dependent oxidations of L-histidinol to L-histidinaldehyde and then to L-histidine.</text>
</comment>
<evidence type="ECO:0000256" key="6">
    <source>
        <dbReference type="ARBA" id="ARBA00022833"/>
    </source>
</evidence>
<comment type="pathway">
    <text evidence="2 9">Amino-acid biosynthesis; L-histidine biosynthesis; L-histidine from 5-phospho-alpha-D-ribose 1-diphosphate: step 9/9.</text>
</comment>
<feature type="binding site" evidence="12">
    <location>
        <position position="317"/>
    </location>
    <ligand>
        <name>substrate</name>
    </ligand>
</feature>
<feature type="binding site" evidence="12">
    <location>
        <position position="226"/>
    </location>
    <ligand>
        <name>substrate</name>
    </ligand>
</feature>
<feature type="binding site" evidence="13">
    <location>
        <position position="248"/>
    </location>
    <ligand>
        <name>Zn(2+)</name>
        <dbReference type="ChEBI" id="CHEBI:29105"/>
    </ligand>
</feature>
<dbReference type="Gene3D" id="3.40.50.1980">
    <property type="entry name" value="Nitrogenase molybdenum iron protein domain"/>
    <property type="match status" value="2"/>
</dbReference>
<organism evidence="15 16">
    <name type="scientific">Enterobacter hormaechei</name>
    <dbReference type="NCBI Taxonomy" id="158836"/>
    <lineage>
        <taxon>Bacteria</taxon>
        <taxon>Pseudomonadati</taxon>
        <taxon>Pseudomonadota</taxon>
        <taxon>Gammaproteobacteria</taxon>
        <taxon>Enterobacterales</taxon>
        <taxon>Enterobacteriaceae</taxon>
        <taxon>Enterobacter</taxon>
        <taxon>Enterobacter cloacae complex</taxon>
    </lineage>
</organism>
<evidence type="ECO:0000256" key="13">
    <source>
        <dbReference type="PIRSR" id="PIRSR000099-4"/>
    </source>
</evidence>
<evidence type="ECO:0000256" key="1">
    <source>
        <dbReference type="ARBA" id="ARBA00003850"/>
    </source>
</evidence>
<dbReference type="PANTHER" id="PTHR21256:SF2">
    <property type="entry name" value="HISTIDINE BIOSYNTHESIS TRIFUNCTIONAL PROTEIN"/>
    <property type="match status" value="1"/>
</dbReference>
<feature type="binding site" evidence="12">
    <location>
        <position position="251"/>
    </location>
    <ligand>
        <name>substrate</name>
    </ligand>
</feature>
<evidence type="ECO:0000256" key="3">
    <source>
        <dbReference type="ARBA" id="ARBA00010178"/>
    </source>
</evidence>
<accession>A0AAP8GJZ9</accession>
<evidence type="ECO:0000256" key="4">
    <source>
        <dbReference type="ARBA" id="ARBA00012965"/>
    </source>
</evidence>
<feature type="active site" description="Proton acceptor" evidence="10">
    <location>
        <position position="316"/>
    </location>
</feature>
<evidence type="ECO:0000256" key="12">
    <source>
        <dbReference type="PIRSR" id="PIRSR000099-3"/>
    </source>
</evidence>
<evidence type="ECO:0000256" key="8">
    <source>
        <dbReference type="ARBA" id="ARBA00049489"/>
    </source>
</evidence>
<feature type="binding site" evidence="13">
    <location>
        <position position="409"/>
    </location>
    <ligand>
        <name>Zn(2+)</name>
        <dbReference type="ChEBI" id="CHEBI:29105"/>
    </ligand>
</feature>
<proteinExistence type="inferred from homology"/>
<keyword evidence="9" id="KW-0028">Amino-acid biosynthesis</keyword>
<evidence type="ECO:0000256" key="14">
    <source>
        <dbReference type="RuleBase" id="RU004175"/>
    </source>
</evidence>
<dbReference type="GO" id="GO:0046872">
    <property type="term" value="F:metal ion binding"/>
    <property type="evidence" value="ECO:0007669"/>
    <property type="project" value="UniProtKB-KW"/>
</dbReference>
<feature type="binding site" evidence="12">
    <location>
        <position position="248"/>
    </location>
    <ligand>
        <name>substrate</name>
    </ligand>
</feature>
<dbReference type="RefSeq" id="WP_032659981.1">
    <property type="nucleotide sequence ID" value="NZ_CAIZTB010000013.1"/>
</dbReference>
<dbReference type="GO" id="GO:0004399">
    <property type="term" value="F:histidinol dehydrogenase activity"/>
    <property type="evidence" value="ECO:0007669"/>
    <property type="project" value="UniProtKB-UniRule"/>
</dbReference>
<dbReference type="Proteomes" id="UP000231328">
    <property type="component" value="Unassembled WGS sequence"/>
</dbReference>
<feature type="binding site" evidence="13">
    <location>
        <position position="350"/>
    </location>
    <ligand>
        <name>Zn(2+)</name>
        <dbReference type="ChEBI" id="CHEBI:29105"/>
    </ligand>
</feature>
<dbReference type="FunFam" id="3.40.50.1980:FF:000001">
    <property type="entry name" value="Histidinol dehydrogenase"/>
    <property type="match status" value="1"/>
</dbReference>